<sequence length="241" mass="26137">MSAIPIPHIFLLGATGYLGGSILSSLLPKLTTSPPSYTISALVRSPEKSKWLDSHNIHPVLGSLDDIALIEDEASKSDVLINTADSDHLPSARAAVAGLTRRYNRTQKKPLYLHTSGTGILISPTTTPGIPDSKIWHDDDETGLSSIPPTHLHRETDLFLLHPSHEEKIQIVVVAPSAIYGLGLGPEGFANSFSVQIPWLVSNALKLGKMHMIGRGENWSCQVHVADLVGFYVRLLDLYVA</sequence>
<dbReference type="OrthoDB" id="2130169at2759"/>
<dbReference type="GO" id="GO:0005737">
    <property type="term" value="C:cytoplasm"/>
    <property type="evidence" value="ECO:0007669"/>
    <property type="project" value="TreeGrafter"/>
</dbReference>
<reference evidence="1" key="1">
    <citation type="journal article" date="2020" name="Stud. Mycol.">
        <title>101 Dothideomycetes genomes: a test case for predicting lifestyles and emergence of pathogens.</title>
        <authorList>
            <person name="Haridas S."/>
            <person name="Albert R."/>
            <person name="Binder M."/>
            <person name="Bloem J."/>
            <person name="Labutti K."/>
            <person name="Salamov A."/>
            <person name="Andreopoulos B."/>
            <person name="Baker S."/>
            <person name="Barry K."/>
            <person name="Bills G."/>
            <person name="Bluhm B."/>
            <person name="Cannon C."/>
            <person name="Castanera R."/>
            <person name="Culley D."/>
            <person name="Daum C."/>
            <person name="Ezra D."/>
            <person name="Gonzalez J."/>
            <person name="Henrissat B."/>
            <person name="Kuo A."/>
            <person name="Liang C."/>
            <person name="Lipzen A."/>
            <person name="Lutzoni F."/>
            <person name="Magnuson J."/>
            <person name="Mondo S."/>
            <person name="Nolan M."/>
            <person name="Ohm R."/>
            <person name="Pangilinan J."/>
            <person name="Park H.-J."/>
            <person name="Ramirez L."/>
            <person name="Alfaro M."/>
            <person name="Sun H."/>
            <person name="Tritt A."/>
            <person name="Yoshinaga Y."/>
            <person name="Zwiers L.-H."/>
            <person name="Turgeon B."/>
            <person name="Goodwin S."/>
            <person name="Spatafora J."/>
            <person name="Crous P."/>
            <person name="Grigoriev I."/>
        </authorList>
    </citation>
    <scope>NUCLEOTIDE SEQUENCE</scope>
    <source>
        <strain evidence="1">CBS 269.34</strain>
    </source>
</reference>
<protein>
    <submittedName>
        <fullName evidence="1">NAD(P)-binding protein</fullName>
    </submittedName>
</protein>
<feature type="non-terminal residue" evidence="1">
    <location>
        <position position="241"/>
    </location>
</feature>
<dbReference type="EMBL" id="MU004188">
    <property type="protein sequence ID" value="KAF2496499.1"/>
    <property type="molecule type" value="Genomic_DNA"/>
</dbReference>
<dbReference type="GO" id="GO:0004029">
    <property type="term" value="F:aldehyde dehydrogenase (NAD+) activity"/>
    <property type="evidence" value="ECO:0007669"/>
    <property type="project" value="TreeGrafter"/>
</dbReference>
<evidence type="ECO:0000313" key="2">
    <source>
        <dbReference type="Proteomes" id="UP000799750"/>
    </source>
</evidence>
<dbReference type="SUPFAM" id="SSF51735">
    <property type="entry name" value="NAD(P)-binding Rossmann-fold domains"/>
    <property type="match status" value="1"/>
</dbReference>
<dbReference type="InterPro" id="IPR036291">
    <property type="entry name" value="NAD(P)-bd_dom_sf"/>
</dbReference>
<dbReference type="Gene3D" id="3.40.50.720">
    <property type="entry name" value="NAD(P)-binding Rossmann-like Domain"/>
    <property type="match status" value="1"/>
</dbReference>
<dbReference type="Proteomes" id="UP000799750">
    <property type="component" value="Unassembled WGS sequence"/>
</dbReference>
<dbReference type="PANTHER" id="PTHR48079">
    <property type="entry name" value="PROTEIN YEEZ"/>
    <property type="match status" value="1"/>
</dbReference>
<proteinExistence type="predicted"/>
<keyword evidence="2" id="KW-1185">Reference proteome</keyword>
<dbReference type="AlphaFoldDB" id="A0A6A6QWC6"/>
<organism evidence="1 2">
    <name type="scientific">Lophium mytilinum</name>
    <dbReference type="NCBI Taxonomy" id="390894"/>
    <lineage>
        <taxon>Eukaryota</taxon>
        <taxon>Fungi</taxon>
        <taxon>Dikarya</taxon>
        <taxon>Ascomycota</taxon>
        <taxon>Pezizomycotina</taxon>
        <taxon>Dothideomycetes</taxon>
        <taxon>Pleosporomycetidae</taxon>
        <taxon>Mytilinidiales</taxon>
        <taxon>Mytilinidiaceae</taxon>
        <taxon>Lophium</taxon>
    </lineage>
</organism>
<accession>A0A6A6QWC6</accession>
<name>A0A6A6QWC6_9PEZI</name>
<gene>
    <name evidence="1" type="ORF">BU16DRAFT_486175</name>
</gene>
<evidence type="ECO:0000313" key="1">
    <source>
        <dbReference type="EMBL" id="KAF2496499.1"/>
    </source>
</evidence>
<dbReference type="PANTHER" id="PTHR48079:SF6">
    <property type="entry name" value="NAD(P)-BINDING DOMAIN-CONTAINING PROTEIN-RELATED"/>
    <property type="match status" value="1"/>
</dbReference>
<dbReference type="InterPro" id="IPR051783">
    <property type="entry name" value="NAD(P)-dependent_oxidoreduct"/>
</dbReference>